<gene>
    <name evidence="2" type="ORF">HGA02_14025</name>
</gene>
<proteinExistence type="predicted"/>
<dbReference type="Proteomes" id="UP000777774">
    <property type="component" value="Unassembled WGS sequence"/>
</dbReference>
<evidence type="ECO:0000313" key="3">
    <source>
        <dbReference type="Proteomes" id="UP000777774"/>
    </source>
</evidence>
<feature type="transmembrane region" description="Helical" evidence="1">
    <location>
        <begin position="12"/>
        <end position="32"/>
    </location>
</feature>
<keyword evidence="3" id="KW-1185">Reference proteome</keyword>
<keyword evidence="1" id="KW-0472">Membrane</keyword>
<comment type="caution">
    <text evidence="2">The sequence shown here is derived from an EMBL/GenBank/DDBJ whole genome shotgun (WGS) entry which is preliminary data.</text>
</comment>
<keyword evidence="1" id="KW-1133">Transmembrane helix</keyword>
<keyword evidence="1" id="KW-0812">Transmembrane</keyword>
<sequence length="150" mass="15500">MSPVVAGRRRWPVYTAWGLLLVGLLAVMIVGFSNRQTNRDVSEADAKAAELVAAFDAAGLVPLDQDVVADVLGSDGGIVCTDPEGALAIAARRTGLENGAAGPGVRASAFPQNLLTAGRLVLETYCPEVVDDYDDFVGSLDVHDGTTTGG</sequence>
<dbReference type="RefSeq" id="WP_168679549.1">
    <property type="nucleotide sequence ID" value="NZ_JAAXOY010000405.1"/>
</dbReference>
<evidence type="ECO:0000256" key="1">
    <source>
        <dbReference type="SAM" id="Phobius"/>
    </source>
</evidence>
<evidence type="ECO:0008006" key="4">
    <source>
        <dbReference type="Google" id="ProtNLM"/>
    </source>
</evidence>
<evidence type="ECO:0000313" key="2">
    <source>
        <dbReference type="EMBL" id="NKY40599.1"/>
    </source>
</evidence>
<protein>
    <recommendedName>
        <fullName evidence="4">DUF732 domain-containing protein</fullName>
    </recommendedName>
</protein>
<reference evidence="2 3" key="1">
    <citation type="submission" date="2020-04" db="EMBL/GenBank/DDBJ databases">
        <title>MicrobeNet Type strains.</title>
        <authorList>
            <person name="Nicholson A.C."/>
        </authorList>
    </citation>
    <scope>NUCLEOTIDE SEQUENCE [LARGE SCALE GENOMIC DNA]</scope>
    <source>
        <strain evidence="2 3">ATCC BAA-787</strain>
    </source>
</reference>
<dbReference type="EMBL" id="JAAXOY010000405">
    <property type="protein sequence ID" value="NKY40599.1"/>
    <property type="molecule type" value="Genomic_DNA"/>
</dbReference>
<name>A0ABX1K232_9CELL</name>
<organism evidence="2 3">
    <name type="scientific">Cellulomonas septica</name>
    <dbReference type="NCBI Taxonomy" id="285080"/>
    <lineage>
        <taxon>Bacteria</taxon>
        <taxon>Bacillati</taxon>
        <taxon>Actinomycetota</taxon>
        <taxon>Actinomycetes</taxon>
        <taxon>Micrococcales</taxon>
        <taxon>Cellulomonadaceae</taxon>
        <taxon>Cellulomonas</taxon>
    </lineage>
</organism>
<accession>A0ABX1K232</accession>